<keyword evidence="1" id="KW-0812">Transmembrane</keyword>
<keyword evidence="3" id="KW-1185">Reference proteome</keyword>
<accession>A0A1I8NVC8</accession>
<evidence type="ECO:0000256" key="1">
    <source>
        <dbReference type="SAM" id="Phobius"/>
    </source>
</evidence>
<evidence type="ECO:0000313" key="3">
    <source>
        <dbReference type="Proteomes" id="UP000095300"/>
    </source>
</evidence>
<proteinExistence type="predicted"/>
<organism evidence="2 3">
    <name type="scientific">Stomoxys calcitrans</name>
    <name type="common">Stable fly</name>
    <name type="synonym">Conops calcitrans</name>
    <dbReference type="NCBI Taxonomy" id="35570"/>
    <lineage>
        <taxon>Eukaryota</taxon>
        <taxon>Metazoa</taxon>
        <taxon>Ecdysozoa</taxon>
        <taxon>Arthropoda</taxon>
        <taxon>Hexapoda</taxon>
        <taxon>Insecta</taxon>
        <taxon>Pterygota</taxon>
        <taxon>Neoptera</taxon>
        <taxon>Endopterygota</taxon>
        <taxon>Diptera</taxon>
        <taxon>Brachycera</taxon>
        <taxon>Muscomorpha</taxon>
        <taxon>Muscoidea</taxon>
        <taxon>Muscidae</taxon>
        <taxon>Stomoxys</taxon>
    </lineage>
</organism>
<name>A0A1I8NVC8_STOCA</name>
<evidence type="ECO:0000313" key="2">
    <source>
        <dbReference type="EnsemblMetazoa" id="SCAU002354-PA"/>
    </source>
</evidence>
<dbReference type="Proteomes" id="UP000095300">
    <property type="component" value="Unassembled WGS sequence"/>
</dbReference>
<keyword evidence="1" id="KW-1133">Transmembrane helix</keyword>
<keyword evidence="1" id="KW-0472">Membrane</keyword>
<dbReference type="AlphaFoldDB" id="A0A1I8NVC8"/>
<sequence>MKMSWGNDKRRVILTSGLSTTFVTMLMVMLMEVSFFTLMTGQVTALKINKDSYTVFKSPVSSLSWQKSQAKHLKHRFRRETLAEDPYDYDENQDVIPEFNSQGPQTVGEHLSARAQKIAETFSNMWQSMVETIKHGVEAIRQLFDGDEHEYELTPEEQEQMHAAMEARAKAIEEQNEIWRNNNQL</sequence>
<feature type="transmembrane region" description="Helical" evidence="1">
    <location>
        <begin position="12"/>
        <end position="39"/>
    </location>
</feature>
<reference evidence="2" key="1">
    <citation type="submission" date="2020-05" db="UniProtKB">
        <authorList>
            <consortium name="EnsemblMetazoa"/>
        </authorList>
    </citation>
    <scope>IDENTIFICATION</scope>
    <source>
        <strain evidence="2">USDA</strain>
    </source>
</reference>
<dbReference type="EnsemblMetazoa" id="SCAU002354-RA">
    <property type="protein sequence ID" value="SCAU002354-PA"/>
    <property type="gene ID" value="SCAU002354"/>
</dbReference>
<protein>
    <submittedName>
        <fullName evidence="2">Uncharacterized protein</fullName>
    </submittedName>
</protein>
<gene>
    <name evidence="2" type="primary">106082048</name>
</gene>
<dbReference type="VEuPathDB" id="VectorBase:SCAU002354"/>